<reference evidence="3" key="1">
    <citation type="submission" date="2025-08" db="UniProtKB">
        <authorList>
            <consortium name="RefSeq"/>
        </authorList>
    </citation>
    <scope>IDENTIFICATION</scope>
</reference>
<proteinExistence type="predicted"/>
<dbReference type="RefSeq" id="XP_008472496.1">
    <property type="nucleotide sequence ID" value="XM_008474274.3"/>
</dbReference>
<dbReference type="GeneID" id="103509650"/>
<name>A0A1S3D1Q8_DIACI</name>
<dbReference type="PaxDb" id="121845-A0A1S3D1Q8"/>
<dbReference type="AlphaFoldDB" id="A0A1S3D1Q8"/>
<evidence type="ECO:0000313" key="2">
    <source>
        <dbReference type="Proteomes" id="UP000079169"/>
    </source>
</evidence>
<accession>A0A1S3D1Q8</accession>
<keyword evidence="1" id="KW-0175">Coiled coil</keyword>
<dbReference type="Proteomes" id="UP000079169">
    <property type="component" value="Unplaced"/>
</dbReference>
<organism evidence="2 3">
    <name type="scientific">Diaphorina citri</name>
    <name type="common">Asian citrus psyllid</name>
    <dbReference type="NCBI Taxonomy" id="121845"/>
    <lineage>
        <taxon>Eukaryota</taxon>
        <taxon>Metazoa</taxon>
        <taxon>Ecdysozoa</taxon>
        <taxon>Arthropoda</taxon>
        <taxon>Hexapoda</taxon>
        <taxon>Insecta</taxon>
        <taxon>Pterygota</taxon>
        <taxon>Neoptera</taxon>
        <taxon>Paraneoptera</taxon>
        <taxon>Hemiptera</taxon>
        <taxon>Sternorrhyncha</taxon>
        <taxon>Psylloidea</taxon>
        <taxon>Psyllidae</taxon>
        <taxon>Diaphorininae</taxon>
        <taxon>Diaphorina</taxon>
    </lineage>
</organism>
<feature type="coiled-coil region" evidence="1">
    <location>
        <begin position="487"/>
        <end position="514"/>
    </location>
</feature>
<protein>
    <submittedName>
        <fullName evidence="3">Uncharacterized protein LOC103509650</fullName>
    </submittedName>
</protein>
<gene>
    <name evidence="3" type="primary">LOC103509650</name>
</gene>
<evidence type="ECO:0000256" key="1">
    <source>
        <dbReference type="SAM" id="Coils"/>
    </source>
</evidence>
<evidence type="ECO:0000313" key="3">
    <source>
        <dbReference type="RefSeq" id="XP_008472496.1"/>
    </source>
</evidence>
<keyword evidence="2" id="KW-1185">Reference proteome</keyword>
<dbReference type="KEGG" id="dci:103509650"/>
<sequence>MKLLMTFVMCFDFNSTEINVLEHILNIYSQNNPEKTGKKGKNKPPTGNFLINPFKNMNMKLQAILKILMENQVNPRSTVKDIDVDVERQITEELGINAELDEVFLFDETLKQSKAVIHYQLFGQKFQILIQYCGHIAKIYFNNIVKCIKCYIQDEKAWAVLIMKHDFGDINETKVDDVLNIDQIFTLEHSDNLEDKKIRDNDIIFDGYVCPKKVEILFAVEMEQVSLFKERPQTGKSKRETKHQSTINIEVENSFDIWEIPPHGSVLSGILDSEQKCKVINLIQSWHQAITRDSQREQIEEQEEIQIETNTKGKKTKKKGKVEYGEVEAKDHLEIIVNGTNFFSESTTSAWFHTSSLHGHYFGLLLKSKDPLPPEVTTKLKPMSLKLGNLSNLPIEVLDKYDVRRIHAVIEFEHPLTNIQTIPKPTSKNMELNFFQMTPFTTIKDQQRFFAAFYLKHMIIQIIGEIQKKAKPKVEKEEDIHENIDSHNVKNNKMKNLKNKKKSLTVKEEKNTEDIASILVPEETHTNLNDFPKDVKEMEIPKEIILSENENVVLIRICLFRIDLNSLVKFNHFHRIKEILSPSAIYDKEPINGASLESLKFEGQETEEVKYASLEVNLSQNRSDNLKTYSNSEVNTVKMSRELSKYRGYLIGIDYKQNLTLEFEFYIQPCFKNLCKKLYKAGDTGLNNIFVLFEDTTIMAGLVKDIHKYNTEVLAKKSGSVQNKTSKNPPSSISQAITGFALEFSDVGFVFTETTIRSSFPLLLQWVLNIRDSIKKIIYNTRLIIPDRIYSELLQQNGMFTYKTQRTFKNALRRKKAPQEVYVNLCELLHVRSIEDIHKYQLLPDVKELNSLIVSNK</sequence>